<comment type="subcellular location">
    <subcellularLocation>
        <location evidence="1">Cell membrane</location>
        <topology evidence="1">Multi-pass membrane protein</topology>
    </subcellularLocation>
</comment>
<evidence type="ECO:0000256" key="3">
    <source>
        <dbReference type="ARBA" id="ARBA00022692"/>
    </source>
</evidence>
<evidence type="ECO:0000256" key="2">
    <source>
        <dbReference type="ARBA" id="ARBA00022475"/>
    </source>
</evidence>
<keyword evidence="10" id="KW-1185">Reference proteome</keyword>
<keyword evidence="2" id="KW-1003">Cell membrane</keyword>
<feature type="domain" description="ABC3 transporter permease C-terminal" evidence="7">
    <location>
        <begin position="289"/>
        <end position="401"/>
    </location>
</feature>
<dbReference type="InterPro" id="IPR025857">
    <property type="entry name" value="MacB_PCD"/>
</dbReference>
<sequence>MMKYQIRLIFRNFKRNRSSFFINLIGLSTGLACALLIFLWVNDELSIDKFFANDRQLFQVMQNTKGANGIETIEATPGHLAKALSEEIPEVEYAVSVVPTSFNISKGVISMADKHIKSVGQYVSEDFFNVFSYNILYGDRNKLFSEKNGVVISRELALKLFSNIKDVVGKTIEWNAQDISVTSVVSGIFDLPSAHATNHFDLLLNYSLFEGVNPGKGWGDSGPRTYVFLKEGTSTKWFNDKIQDFIKSKDKNLSVTLVAQRYSDRYLKGLYENGKPAGGRIEYVRLFSLIAIFILIIACINFMNLSTARASKRIKEVGIKKAIGAGRKSLILQFIGESMIMTFLSLGLALILVRLFMPTFNNLTGKYLTLAFDMRFILIALGITILTGLFAGSYPALYISRFMPVDVLKGKLEVSSGRFRARKGLVIFQFAASVILIVSVLVVFEQLAFVQSKDLGYNRDQVIYFSAPKMSPATLSEIRNIPGVLNAAGGNMQAGSPLGGTSGIAWKGKNPDDQTFFSVKWVSYNLIETLGMEMATGKAFSEDFGSSNQVIFNETAIKVMGLTDPVGQNISVEGEEMQIIGVVKDFNFESLYEKVKPCVLFVAPIQYAPKASVKIKAGMEKATIETLRKIYQKQYPGQAFDFKYMDDDYQQLYVAEQRVSALSKYFAGLAILISCLGLFGLAAFSAEIRTKEIGIRKVMGSSTTEIVKLLSGDFTRLVVIAIVIALPLGYLIVNRWLESFAYHIDLRWWYFAGTGLITMLIALLTIGMQTMKAATRNPVEALRYE</sequence>
<feature type="transmembrane region" description="Helical" evidence="6">
    <location>
        <begin position="283"/>
        <end position="305"/>
    </location>
</feature>
<evidence type="ECO:0000256" key="1">
    <source>
        <dbReference type="ARBA" id="ARBA00004651"/>
    </source>
</evidence>
<dbReference type="InterPro" id="IPR003838">
    <property type="entry name" value="ABC3_permease_C"/>
</dbReference>
<dbReference type="GO" id="GO:0022857">
    <property type="term" value="F:transmembrane transporter activity"/>
    <property type="evidence" value="ECO:0007669"/>
    <property type="project" value="TreeGrafter"/>
</dbReference>
<name>A0A5K7SA10_9BACT</name>
<feature type="domain" description="ABC3 transporter permease C-terminal" evidence="7">
    <location>
        <begin position="666"/>
        <end position="778"/>
    </location>
</feature>
<reference evidence="9" key="1">
    <citation type="journal article" date="2020" name="Int. J. Syst. Evol. Microbiol.">
        <title>Aquipluma nitroreducens gen. nov. sp. nov., a novel facultatively anaerobic bacterium isolated from a freshwater lake.</title>
        <authorList>
            <person name="Watanabe M."/>
            <person name="Kojima H."/>
            <person name="Fukui M."/>
        </authorList>
    </citation>
    <scope>NUCLEOTIDE SEQUENCE</scope>
    <source>
        <strain evidence="9">MeG22</strain>
    </source>
</reference>
<dbReference type="AlphaFoldDB" id="A0A5K7SA10"/>
<dbReference type="PROSITE" id="PS51257">
    <property type="entry name" value="PROKAR_LIPOPROTEIN"/>
    <property type="match status" value="1"/>
</dbReference>
<proteinExistence type="predicted"/>
<dbReference type="Pfam" id="PF12704">
    <property type="entry name" value="MacB_PCD"/>
    <property type="match status" value="2"/>
</dbReference>
<accession>A0A5K7SA10</accession>
<feature type="domain" description="MacB-like periplasmic core" evidence="8">
    <location>
        <begin position="432"/>
        <end position="587"/>
    </location>
</feature>
<feature type="transmembrane region" description="Helical" evidence="6">
    <location>
        <begin position="748"/>
        <end position="766"/>
    </location>
</feature>
<dbReference type="EMBL" id="AP018694">
    <property type="protein sequence ID" value="BBE18418.1"/>
    <property type="molecule type" value="Genomic_DNA"/>
</dbReference>
<feature type="transmembrane region" description="Helical" evidence="6">
    <location>
        <begin position="20"/>
        <end position="41"/>
    </location>
</feature>
<dbReference type="PANTHER" id="PTHR30572">
    <property type="entry name" value="MEMBRANE COMPONENT OF TRANSPORTER-RELATED"/>
    <property type="match status" value="1"/>
</dbReference>
<feature type="transmembrane region" description="Helical" evidence="6">
    <location>
        <begin position="717"/>
        <end position="736"/>
    </location>
</feature>
<gene>
    <name evidence="9" type="ORF">AQPE_2580</name>
</gene>
<feature type="domain" description="MacB-like periplasmic core" evidence="8">
    <location>
        <begin position="21"/>
        <end position="243"/>
    </location>
</feature>
<evidence type="ECO:0000259" key="8">
    <source>
        <dbReference type="Pfam" id="PF12704"/>
    </source>
</evidence>
<organism evidence="9 10">
    <name type="scientific">Aquipluma nitroreducens</name>
    <dbReference type="NCBI Taxonomy" id="2010828"/>
    <lineage>
        <taxon>Bacteria</taxon>
        <taxon>Pseudomonadati</taxon>
        <taxon>Bacteroidota</taxon>
        <taxon>Bacteroidia</taxon>
        <taxon>Marinilabiliales</taxon>
        <taxon>Prolixibacteraceae</taxon>
        <taxon>Aquipluma</taxon>
    </lineage>
</organism>
<evidence type="ECO:0000256" key="4">
    <source>
        <dbReference type="ARBA" id="ARBA00022989"/>
    </source>
</evidence>
<keyword evidence="3 6" id="KW-0812">Transmembrane</keyword>
<evidence type="ECO:0000259" key="7">
    <source>
        <dbReference type="Pfam" id="PF02687"/>
    </source>
</evidence>
<feature type="transmembrane region" description="Helical" evidence="6">
    <location>
        <begin position="330"/>
        <end position="356"/>
    </location>
</feature>
<protein>
    <submittedName>
        <fullName evidence="9">ABC transporter permease</fullName>
    </submittedName>
</protein>
<evidence type="ECO:0000313" key="10">
    <source>
        <dbReference type="Proteomes" id="UP001193389"/>
    </source>
</evidence>
<feature type="transmembrane region" description="Helical" evidence="6">
    <location>
        <begin position="665"/>
        <end position="686"/>
    </location>
</feature>
<dbReference type="Proteomes" id="UP001193389">
    <property type="component" value="Chromosome"/>
</dbReference>
<feature type="transmembrane region" description="Helical" evidence="6">
    <location>
        <begin position="425"/>
        <end position="444"/>
    </location>
</feature>
<dbReference type="PANTHER" id="PTHR30572:SF18">
    <property type="entry name" value="ABC-TYPE MACROLIDE FAMILY EXPORT SYSTEM PERMEASE COMPONENT 2"/>
    <property type="match status" value="1"/>
</dbReference>
<dbReference type="RefSeq" id="WP_318346757.1">
    <property type="nucleotide sequence ID" value="NZ_AP018694.1"/>
</dbReference>
<evidence type="ECO:0000313" key="9">
    <source>
        <dbReference type="EMBL" id="BBE18418.1"/>
    </source>
</evidence>
<dbReference type="Pfam" id="PF02687">
    <property type="entry name" value="FtsX"/>
    <property type="match status" value="2"/>
</dbReference>
<keyword evidence="5 6" id="KW-0472">Membrane</keyword>
<evidence type="ECO:0000256" key="5">
    <source>
        <dbReference type="ARBA" id="ARBA00023136"/>
    </source>
</evidence>
<dbReference type="KEGG" id="anf:AQPE_2580"/>
<dbReference type="GO" id="GO:0005886">
    <property type="term" value="C:plasma membrane"/>
    <property type="evidence" value="ECO:0007669"/>
    <property type="project" value="UniProtKB-SubCell"/>
</dbReference>
<feature type="transmembrane region" description="Helical" evidence="6">
    <location>
        <begin position="376"/>
        <end position="399"/>
    </location>
</feature>
<evidence type="ECO:0000256" key="6">
    <source>
        <dbReference type="SAM" id="Phobius"/>
    </source>
</evidence>
<dbReference type="InterPro" id="IPR050250">
    <property type="entry name" value="Macrolide_Exporter_MacB"/>
</dbReference>
<keyword evidence="4 6" id="KW-1133">Transmembrane helix</keyword>